<evidence type="ECO:0000256" key="1">
    <source>
        <dbReference type="SAM" id="Phobius"/>
    </source>
</evidence>
<organism evidence="3">
    <name type="scientific">marine sediment metagenome</name>
    <dbReference type="NCBI Taxonomy" id="412755"/>
    <lineage>
        <taxon>unclassified sequences</taxon>
        <taxon>metagenomes</taxon>
        <taxon>ecological metagenomes</taxon>
    </lineage>
</organism>
<keyword evidence="1" id="KW-0812">Transmembrane</keyword>
<keyword evidence="1" id="KW-0472">Membrane</keyword>
<dbReference type="Pfam" id="PF09834">
    <property type="entry name" value="DUF2061"/>
    <property type="match status" value="1"/>
</dbReference>
<name>X1F6B4_9ZZZZ</name>
<gene>
    <name evidence="3" type="ORF">S03H2_00029</name>
</gene>
<evidence type="ECO:0000313" key="3">
    <source>
        <dbReference type="EMBL" id="GAH24924.1"/>
    </source>
</evidence>
<feature type="transmembrane region" description="Helical" evidence="1">
    <location>
        <begin position="21"/>
        <end position="40"/>
    </location>
</feature>
<proteinExistence type="predicted"/>
<comment type="caution">
    <text evidence="3">The sequence shown here is derived from an EMBL/GenBank/DDBJ whole genome shotgun (WGS) entry which is preliminary data.</text>
</comment>
<feature type="domain" description="DUF2061" evidence="2">
    <location>
        <begin position="18"/>
        <end position="69"/>
    </location>
</feature>
<dbReference type="AlphaFoldDB" id="X1F6B4"/>
<dbReference type="InterPro" id="IPR018638">
    <property type="entry name" value="DUF2061_membrane"/>
</dbReference>
<evidence type="ECO:0000259" key="2">
    <source>
        <dbReference type="Pfam" id="PF09834"/>
    </source>
</evidence>
<sequence length="77" mass="9038">MWDTHKKIKMSDSKKRSVAKAITWRVIGILLLIVIAVSMSVDLEKALYVTAIFHSIRTVLFYYHERAWNSVKWGEEK</sequence>
<accession>X1F6B4</accession>
<dbReference type="EMBL" id="BARU01000002">
    <property type="protein sequence ID" value="GAH24924.1"/>
    <property type="molecule type" value="Genomic_DNA"/>
</dbReference>
<protein>
    <recommendedName>
        <fullName evidence="2">DUF2061 domain-containing protein</fullName>
    </recommendedName>
</protein>
<keyword evidence="1" id="KW-1133">Transmembrane helix</keyword>
<reference evidence="3" key="1">
    <citation type="journal article" date="2014" name="Front. Microbiol.">
        <title>High frequency of phylogenetically diverse reductive dehalogenase-homologous genes in deep subseafloor sedimentary metagenomes.</title>
        <authorList>
            <person name="Kawai M."/>
            <person name="Futagami T."/>
            <person name="Toyoda A."/>
            <person name="Takaki Y."/>
            <person name="Nishi S."/>
            <person name="Hori S."/>
            <person name="Arai W."/>
            <person name="Tsubouchi T."/>
            <person name="Morono Y."/>
            <person name="Uchiyama I."/>
            <person name="Ito T."/>
            <person name="Fujiyama A."/>
            <person name="Inagaki F."/>
            <person name="Takami H."/>
        </authorList>
    </citation>
    <scope>NUCLEOTIDE SEQUENCE</scope>
    <source>
        <strain evidence="3">Expedition CK06-06</strain>
    </source>
</reference>